<gene>
    <name evidence="1" type="ORF">RIL183_32111</name>
</gene>
<dbReference type="RefSeq" id="WP_243086173.1">
    <property type="nucleotide sequence ID" value="NZ_CABJFX010000026.1"/>
</dbReference>
<dbReference type="Pfam" id="PF14198">
    <property type="entry name" value="TnpV"/>
    <property type="match status" value="1"/>
</dbReference>
<evidence type="ECO:0000313" key="2">
    <source>
        <dbReference type="Proteomes" id="UP000049828"/>
    </source>
</evidence>
<protein>
    <recommendedName>
        <fullName evidence="3">TnpV protein</fullName>
    </recommendedName>
</protein>
<proteinExistence type="predicted"/>
<evidence type="ECO:0008006" key="3">
    <source>
        <dbReference type="Google" id="ProtNLM"/>
    </source>
</evidence>
<dbReference type="STRING" id="360807.ERS852392_03103"/>
<name>A0A0M6WZ88_9FIRM</name>
<keyword evidence="2" id="KW-1185">Reference proteome</keyword>
<organism evidence="1 2">
    <name type="scientific">Roseburia inulinivorans</name>
    <dbReference type="NCBI Taxonomy" id="360807"/>
    <lineage>
        <taxon>Bacteria</taxon>
        <taxon>Bacillati</taxon>
        <taxon>Bacillota</taxon>
        <taxon>Clostridia</taxon>
        <taxon>Lachnospirales</taxon>
        <taxon>Lachnospiraceae</taxon>
        <taxon>Roseburia</taxon>
    </lineage>
</organism>
<dbReference type="AlphaFoldDB" id="A0A0M6WZ88"/>
<dbReference type="InterPro" id="IPR026989">
    <property type="entry name" value="TnpV"/>
</dbReference>
<sequence length="79" mass="8926">MKVENKENNRKIQQVAATMAIEDMYMSKDCLQGLIDVANGTKQGVTEELKATDMMRWIGLMNNIRACADEIVLNDIVYS</sequence>
<accession>A0A0M6WZ88</accession>
<reference evidence="2" key="1">
    <citation type="submission" date="2015-05" db="EMBL/GenBank/DDBJ databases">
        <authorList>
            <consortium name="Pathogen Informatics"/>
        </authorList>
    </citation>
    <scope>NUCLEOTIDE SEQUENCE [LARGE SCALE GENOMIC DNA]</scope>
    <source>
        <strain evidence="2">L1-83</strain>
    </source>
</reference>
<dbReference type="Proteomes" id="UP000049828">
    <property type="component" value="Unassembled WGS sequence"/>
</dbReference>
<evidence type="ECO:0000313" key="1">
    <source>
        <dbReference type="EMBL" id="CRL42469.1"/>
    </source>
</evidence>
<dbReference type="EMBL" id="CVRS01000104">
    <property type="protein sequence ID" value="CRL42469.1"/>
    <property type="molecule type" value="Genomic_DNA"/>
</dbReference>